<organism evidence="1 2">
    <name type="scientific">Pistacia integerrima</name>
    <dbReference type="NCBI Taxonomy" id="434235"/>
    <lineage>
        <taxon>Eukaryota</taxon>
        <taxon>Viridiplantae</taxon>
        <taxon>Streptophyta</taxon>
        <taxon>Embryophyta</taxon>
        <taxon>Tracheophyta</taxon>
        <taxon>Spermatophyta</taxon>
        <taxon>Magnoliopsida</taxon>
        <taxon>eudicotyledons</taxon>
        <taxon>Gunneridae</taxon>
        <taxon>Pentapetalae</taxon>
        <taxon>rosids</taxon>
        <taxon>malvids</taxon>
        <taxon>Sapindales</taxon>
        <taxon>Anacardiaceae</taxon>
        <taxon>Pistacia</taxon>
    </lineage>
</organism>
<keyword evidence="2" id="KW-1185">Reference proteome</keyword>
<comment type="caution">
    <text evidence="1">The sequence shown here is derived from an EMBL/GenBank/DDBJ whole genome shotgun (WGS) entry which is preliminary data.</text>
</comment>
<accession>A0ACC0X3N3</accession>
<protein>
    <submittedName>
        <fullName evidence="1">Uncharacterized protein</fullName>
    </submittedName>
</protein>
<sequence>MLCLPPAVLLILVMCLASIRTFVVSGAVVVLGFFLYPTLVHAKDRNWARFDAEQPVAPSSADPEGSSVVSQLYPGADEASVSLLSDLSSVKTEEPGFEIMSEGDLKTE</sequence>
<proteinExistence type="predicted"/>
<dbReference type="EMBL" id="CM047749">
    <property type="protein sequence ID" value="KAJ0009940.1"/>
    <property type="molecule type" value="Genomic_DNA"/>
</dbReference>
<gene>
    <name evidence="1" type="ORF">Pint_33779</name>
</gene>
<name>A0ACC0X3N3_9ROSI</name>
<dbReference type="Proteomes" id="UP001163603">
    <property type="component" value="Chromosome 14"/>
</dbReference>
<reference evidence="2" key="1">
    <citation type="journal article" date="2023" name="G3 (Bethesda)">
        <title>Genome assembly and association tests identify interacting loci associated with vigor, precocity, and sex in interspecific pistachio rootstocks.</title>
        <authorList>
            <person name="Palmer W."/>
            <person name="Jacygrad E."/>
            <person name="Sagayaradj S."/>
            <person name="Cavanaugh K."/>
            <person name="Han R."/>
            <person name="Bertier L."/>
            <person name="Beede B."/>
            <person name="Kafkas S."/>
            <person name="Golino D."/>
            <person name="Preece J."/>
            <person name="Michelmore R."/>
        </authorList>
    </citation>
    <scope>NUCLEOTIDE SEQUENCE [LARGE SCALE GENOMIC DNA]</scope>
</reference>
<evidence type="ECO:0000313" key="2">
    <source>
        <dbReference type="Proteomes" id="UP001163603"/>
    </source>
</evidence>
<evidence type="ECO:0000313" key="1">
    <source>
        <dbReference type="EMBL" id="KAJ0009940.1"/>
    </source>
</evidence>